<keyword evidence="8" id="KW-1133">Transmembrane helix</keyword>
<dbReference type="EMBL" id="AP005782">
    <property type="protein sequence ID" value="BAD33990.1"/>
    <property type="molecule type" value="Genomic_DNA"/>
</dbReference>
<keyword evidence="8" id="KW-0472">Membrane</keyword>
<feature type="domain" description="NB-ARC" evidence="9">
    <location>
        <begin position="265"/>
        <end position="417"/>
    </location>
</feature>
<reference evidence="14" key="2">
    <citation type="submission" date="2002-11" db="EMBL/GenBank/DDBJ databases">
        <title>Oryza sativa nipponbare(GA3) genomic DNA, chromosome 9, BAC clone:OSJNBa0054E15.</title>
        <authorList>
            <person name="Sasaki T."/>
            <person name="Matsumoto T."/>
            <person name="Katayose Y."/>
        </authorList>
    </citation>
    <scope>NUCLEOTIDE SEQUENCE</scope>
</reference>
<dbReference type="SUPFAM" id="SSF52540">
    <property type="entry name" value="P-loop containing nucleoside triphosphate hydrolases"/>
    <property type="match status" value="1"/>
</dbReference>
<dbReference type="InterPro" id="IPR032675">
    <property type="entry name" value="LRR_dom_sf"/>
</dbReference>
<dbReference type="Gene3D" id="1.10.8.430">
    <property type="entry name" value="Helical domain of apoptotic protease-activating factors"/>
    <property type="match status" value="1"/>
</dbReference>
<dbReference type="PANTHER" id="PTHR23155:SF687">
    <property type="entry name" value="OS07G0481400 PROTEIN"/>
    <property type="match status" value="1"/>
</dbReference>
<dbReference type="Pfam" id="PF18052">
    <property type="entry name" value="Rx_N"/>
    <property type="match status" value="1"/>
</dbReference>
<protein>
    <submittedName>
        <fullName evidence="14">Pollen signalling protein with adenylyl cyclase activity-like</fullName>
    </submittedName>
</protein>
<dbReference type="InterPro" id="IPR041118">
    <property type="entry name" value="Rx_N"/>
</dbReference>
<proteinExistence type="inferred from homology"/>
<dbReference type="InterPro" id="IPR027417">
    <property type="entry name" value="P-loop_NTPase"/>
</dbReference>
<dbReference type="PANTHER" id="PTHR23155">
    <property type="entry name" value="DISEASE RESISTANCE PROTEIN RP"/>
    <property type="match status" value="1"/>
</dbReference>
<keyword evidence="5" id="KW-0611">Plant defense</keyword>
<dbReference type="PROSITE" id="PS51450">
    <property type="entry name" value="LRR"/>
    <property type="match status" value="1"/>
</dbReference>
<evidence type="ECO:0000256" key="3">
    <source>
        <dbReference type="ARBA" id="ARBA00022737"/>
    </source>
</evidence>
<dbReference type="InterPro" id="IPR002182">
    <property type="entry name" value="NB-ARC"/>
</dbReference>
<sequence>MEAAIVSGITKEVITSLKTSAVNEIAKLVCVKKEIKNLTVTFDDICAQIRGADQIVAHSEATNYRLKLLREYAYEAENIIDLFSIELGGMQEPRLQKKREYSPYQVTSSTTSPETSPASGDRALMGGDGDPPHLVFFLPDHVLVFLLSDPGISILSAPARLPLEATASTGAHADRRCSRSIPLRPPPALPDLLGACFCKFTEVGVRYKAANDIQELNKKLERITPTLLQELCREDRQSNITTPQHDEFITIGRNIANECDNLFRLLRGNQAGQCLFAIVGAVGVGKTTLAQKIYHDTKNNFRTRLWVHVSNDSRNLGIWRGESFLGTGETAVQRVVLREYLINDRYRRLLLVIDNVWEENGWNQFLGQDFCRGGDTVLLVTTRHECVARTMGIARCHRIRRLSEDDGWLLLRTTANLRETEATGNIQDVGRRIVQKCSGLPVAVRTIGYHLRGKTLEDEWESVYLEDFVATYPEIRNSIDASYMKLSYRLKRCFLYCSLYPEGNVIEKQCIMQQWIAEGFFSEVPLQVQEEEAERCYQELIDRCLLLPEDEAHGVTGAKMLNLFRSFAIYRSQDENYVSNPRNIGRNFKPWRLCVTNGGRVEDIPDDATSLRSLFLFGSPQINGKSLEFIFSKLTSLRVLDLRHTQVDNISTYLKKLHKLKQLRYLNLSNTRISSIPASIGSLTMLQFLILKNCPLLESLPRCVGHLKKLRSLDISGTPMLNVIQFNLLELTELNCLQGFVPTTSVQQNNNGDGWKFEEVRPLGNLRNLQMVKLERASSSRGDLGQLNLHEKPNLKELELCCSSADPQNRDRDAEHIKAVFEALKPAQCLVSLKIANYYGDQFPSWFSNSHLTVLQRLTLDLDDCLPSWDLPPLGQMMNLKFLKITASNLLPDANNRQLRGEPRNGKAFPRLEQLVLGKMESLAPWSVLQEGDLPLLRVFHLDGCSQLNSIPSWLQSCSKLTSMKIKNIDTLQEIASLPSLKELEVHNSGRLQTVLNIRRLEDLTISDCPVLAAVDGVPLLCSVHIKEQSAQLPQWLQQKSFVLRRLDIIGTEVLLDRCSSPIAQYGSIIQAAAEHVYAKLVDGSFYFSYNKSTSSFQRSRRCIERLTVDGLHNNAVPPDNWRAWMVYTLYAILVIASSFLFSGLLRPMDETPQHPQ</sequence>
<dbReference type="InterPro" id="IPR058922">
    <property type="entry name" value="WHD_DRP"/>
</dbReference>
<dbReference type="Gene3D" id="1.20.5.4130">
    <property type="match status" value="1"/>
</dbReference>
<reference evidence="15" key="3">
    <citation type="journal article" date="2005" name="Nature">
        <title>The map-based sequence of the rice genome.</title>
        <authorList>
            <consortium name="International rice genome sequencing project (IRGSP)"/>
            <person name="Matsumoto T."/>
            <person name="Wu J."/>
            <person name="Kanamori H."/>
            <person name="Katayose Y."/>
            <person name="Fujisawa M."/>
            <person name="Namiki N."/>
            <person name="Mizuno H."/>
            <person name="Yamamoto K."/>
            <person name="Antonio B.A."/>
            <person name="Baba T."/>
            <person name="Sakata K."/>
            <person name="Nagamura Y."/>
            <person name="Aoki H."/>
            <person name="Arikawa K."/>
            <person name="Arita K."/>
            <person name="Bito T."/>
            <person name="Chiden Y."/>
            <person name="Fujitsuka N."/>
            <person name="Fukunaka R."/>
            <person name="Hamada M."/>
            <person name="Harada C."/>
            <person name="Hayashi A."/>
            <person name="Hijishita S."/>
            <person name="Honda M."/>
            <person name="Hosokawa S."/>
            <person name="Ichikawa Y."/>
            <person name="Idonuma A."/>
            <person name="Iijima M."/>
            <person name="Ikeda M."/>
            <person name="Ikeno M."/>
            <person name="Ito K."/>
            <person name="Ito S."/>
            <person name="Ito T."/>
            <person name="Ito Y."/>
            <person name="Ito Y."/>
            <person name="Iwabuchi A."/>
            <person name="Kamiya K."/>
            <person name="Karasawa W."/>
            <person name="Kurita K."/>
            <person name="Katagiri S."/>
            <person name="Kikuta A."/>
            <person name="Kobayashi H."/>
            <person name="Kobayashi N."/>
            <person name="Machita K."/>
            <person name="Maehara T."/>
            <person name="Masukawa M."/>
            <person name="Mizubayashi T."/>
            <person name="Mukai Y."/>
            <person name="Nagasaki H."/>
            <person name="Nagata Y."/>
            <person name="Naito S."/>
            <person name="Nakashima M."/>
            <person name="Nakama Y."/>
            <person name="Nakamichi Y."/>
            <person name="Nakamura M."/>
            <person name="Meguro A."/>
            <person name="Negishi M."/>
            <person name="Ohta I."/>
            <person name="Ohta T."/>
            <person name="Okamoto M."/>
            <person name="Ono N."/>
            <person name="Saji S."/>
            <person name="Sakaguchi M."/>
            <person name="Sakai K."/>
            <person name="Shibata M."/>
            <person name="Shimokawa T."/>
            <person name="Song J."/>
            <person name="Takazaki Y."/>
            <person name="Terasawa K."/>
            <person name="Tsugane M."/>
            <person name="Tsuji K."/>
            <person name="Ueda S."/>
            <person name="Waki K."/>
            <person name="Yamagata H."/>
            <person name="Yamamoto M."/>
            <person name="Yamamoto S."/>
            <person name="Yamane H."/>
            <person name="Yoshiki S."/>
            <person name="Yoshihara R."/>
            <person name="Yukawa K."/>
            <person name="Zhong H."/>
            <person name="Yano M."/>
            <person name="Yuan Q."/>
            <person name="Ouyang S."/>
            <person name="Liu J."/>
            <person name="Jones K.M."/>
            <person name="Gansberger K."/>
            <person name="Moffat K."/>
            <person name="Hill J."/>
            <person name="Bera J."/>
            <person name="Fadrosh D."/>
            <person name="Jin S."/>
            <person name="Johri S."/>
            <person name="Kim M."/>
            <person name="Overton L."/>
            <person name="Reardon M."/>
            <person name="Tsitrin T."/>
            <person name="Vuong H."/>
            <person name="Weaver B."/>
            <person name="Ciecko A."/>
            <person name="Tallon L."/>
            <person name="Jackson J."/>
            <person name="Pai G."/>
            <person name="Aken S.V."/>
            <person name="Utterback T."/>
            <person name="Reidmuller S."/>
            <person name="Feldblyum T."/>
            <person name="Hsiao J."/>
            <person name="Zismann V."/>
            <person name="Iobst S."/>
            <person name="de Vazeille A.R."/>
            <person name="Buell C.R."/>
            <person name="Ying K."/>
            <person name="Li Y."/>
            <person name="Lu T."/>
            <person name="Huang Y."/>
            <person name="Zhao Q."/>
            <person name="Feng Q."/>
            <person name="Zhang L."/>
            <person name="Zhu J."/>
            <person name="Weng Q."/>
            <person name="Mu J."/>
            <person name="Lu Y."/>
            <person name="Fan D."/>
            <person name="Liu Y."/>
            <person name="Guan J."/>
            <person name="Zhang Y."/>
            <person name="Yu S."/>
            <person name="Liu X."/>
            <person name="Zhang Y."/>
            <person name="Hong G."/>
            <person name="Han B."/>
            <person name="Choisne N."/>
            <person name="Demange N."/>
            <person name="Orjeda G."/>
            <person name="Samain S."/>
            <person name="Cattolico L."/>
            <person name="Pelletier E."/>
            <person name="Couloux A."/>
            <person name="Segurens B."/>
            <person name="Wincker P."/>
            <person name="D'Hont A."/>
            <person name="Scarpelli C."/>
            <person name="Weissenbach J."/>
            <person name="Salanoubat M."/>
            <person name="Quetier F."/>
            <person name="Yu Y."/>
            <person name="Kim H.R."/>
            <person name="Rambo T."/>
            <person name="Currie J."/>
            <person name="Collura K."/>
            <person name="Luo M."/>
            <person name="Yang T."/>
            <person name="Ammiraju J.S.S."/>
            <person name="Engler F."/>
            <person name="Soderlund C."/>
            <person name="Wing R.A."/>
            <person name="Palmer L.E."/>
            <person name="de la Bastide M."/>
            <person name="Spiegel L."/>
            <person name="Nascimento L."/>
            <person name="Zutavern T."/>
            <person name="O'Shaughnessy A."/>
            <person name="Dike S."/>
            <person name="Dedhia N."/>
            <person name="Preston R."/>
            <person name="Balija V."/>
            <person name="McCombie W.R."/>
            <person name="Chow T."/>
            <person name="Chen H."/>
            <person name="Chung M."/>
            <person name="Chen C."/>
            <person name="Shaw J."/>
            <person name="Wu H."/>
            <person name="Hsiao K."/>
            <person name="Chao Y."/>
            <person name="Chu M."/>
            <person name="Cheng C."/>
            <person name="Hour A."/>
            <person name="Lee P."/>
            <person name="Lin S."/>
            <person name="Lin Y."/>
            <person name="Liou J."/>
            <person name="Liu S."/>
            <person name="Hsing Y."/>
            <person name="Raghuvanshi S."/>
            <person name="Mohanty A."/>
            <person name="Bharti A.K."/>
            <person name="Gaur A."/>
            <person name="Gupta V."/>
            <person name="Kumar D."/>
            <person name="Ravi V."/>
            <person name="Vij S."/>
            <person name="Kapur A."/>
            <person name="Khurana P."/>
            <person name="Khurana P."/>
            <person name="Khurana J.P."/>
            <person name="Tyagi A.K."/>
            <person name="Gaikwad K."/>
            <person name="Singh A."/>
            <person name="Dalal V."/>
            <person name="Srivastava S."/>
            <person name="Dixit A."/>
            <person name="Pal A.K."/>
            <person name="Ghazi I.A."/>
            <person name="Yadav M."/>
            <person name="Pandit A."/>
            <person name="Bhargava A."/>
            <person name="Sureshbabu K."/>
            <person name="Batra K."/>
            <person name="Sharma T.R."/>
            <person name="Mohapatra T."/>
            <person name="Singh N.K."/>
            <person name="Messing J."/>
            <person name="Nelson A.B."/>
            <person name="Fuks G."/>
            <person name="Kavchok S."/>
            <person name="Keizer G."/>
            <person name="Linton E."/>
            <person name="Llaca V."/>
            <person name="Song R."/>
            <person name="Tanyolac B."/>
            <person name="Young S."/>
            <person name="Ho-Il K."/>
            <person name="Hahn J.H."/>
            <person name="Sangsakoo G."/>
            <person name="Vanavichit A."/>
            <person name="de Mattos Luiz.A.T."/>
            <person name="Zimmer P.D."/>
            <person name="Malone G."/>
            <person name="Dellagostin O."/>
            <person name="de Oliveira A.C."/>
            <person name="Bevan M."/>
            <person name="Bancroft I."/>
            <person name="Minx P."/>
            <person name="Cordum H."/>
            <person name="Wilson R."/>
            <person name="Cheng Z."/>
            <person name="Jin W."/>
            <person name="Jiang J."/>
            <person name="Leong S.A."/>
            <person name="Iwama H."/>
            <person name="Gojobori T."/>
            <person name="Itoh T."/>
            <person name="Niimura Y."/>
            <person name="Fujii Y."/>
            <person name="Habara T."/>
            <person name="Sakai H."/>
            <person name="Sato Y."/>
            <person name="Wilson G."/>
            <person name="Kumar K."/>
            <person name="McCouch S."/>
            <person name="Juretic N."/>
            <person name="Hoen D."/>
            <person name="Wright S."/>
            <person name="Bruskiewich R."/>
            <person name="Bureau T."/>
            <person name="Miyao A."/>
            <person name="Hirochika H."/>
            <person name="Nishikawa T."/>
            <person name="Kadowaki K."/>
            <person name="Sugiura M."/>
            <person name="Burr B."/>
            <person name="Sasaki T."/>
        </authorList>
    </citation>
    <scope>NUCLEOTIDE SEQUENCE [LARGE SCALE GENOMIC DNA]</scope>
    <source>
        <strain evidence="15">cv. Nipponbare</strain>
    </source>
</reference>
<dbReference type="Pfam" id="PF00931">
    <property type="entry name" value="NB-ARC"/>
    <property type="match status" value="1"/>
</dbReference>
<evidence type="ECO:0000256" key="7">
    <source>
        <dbReference type="SAM" id="MobiDB-lite"/>
    </source>
</evidence>
<evidence type="ECO:0000259" key="9">
    <source>
        <dbReference type="Pfam" id="PF00931"/>
    </source>
</evidence>
<dbReference type="Pfam" id="PF23598">
    <property type="entry name" value="LRR_14"/>
    <property type="match status" value="1"/>
</dbReference>
<name>Q69KF7_ORYSJ</name>
<dbReference type="HOGENOM" id="CLU_000837_8_6_1"/>
<comment type="similarity">
    <text evidence="1">Belongs to the disease resistance NB-LRR family.</text>
</comment>
<dbReference type="Gene3D" id="3.80.10.10">
    <property type="entry name" value="Ribonuclease Inhibitor"/>
    <property type="match status" value="2"/>
</dbReference>
<dbReference type="InterPro" id="IPR042197">
    <property type="entry name" value="Apaf_helical"/>
</dbReference>
<dbReference type="InterPro" id="IPR003591">
    <property type="entry name" value="Leu-rich_rpt_typical-subtyp"/>
</dbReference>
<dbReference type="Proteomes" id="UP000000763">
    <property type="component" value="Chromosome 9"/>
</dbReference>
<evidence type="ECO:0000259" key="10">
    <source>
        <dbReference type="Pfam" id="PF18052"/>
    </source>
</evidence>
<evidence type="ECO:0000256" key="1">
    <source>
        <dbReference type="ARBA" id="ARBA00008894"/>
    </source>
</evidence>
<keyword evidence="3" id="KW-0677">Repeat</keyword>
<evidence type="ECO:0000259" key="12">
    <source>
        <dbReference type="Pfam" id="PF23598"/>
    </source>
</evidence>
<dbReference type="Gene3D" id="3.40.50.300">
    <property type="entry name" value="P-loop containing nucleotide triphosphate hydrolases"/>
    <property type="match status" value="1"/>
</dbReference>
<evidence type="ECO:0000256" key="4">
    <source>
        <dbReference type="ARBA" id="ARBA00022741"/>
    </source>
</evidence>
<dbReference type="AlphaFoldDB" id="Q69KF7"/>
<keyword evidence="4" id="KW-0547">Nucleotide-binding</keyword>
<feature type="domain" description="Disease resistance protein winged helix" evidence="11">
    <location>
        <begin position="499"/>
        <end position="566"/>
    </location>
</feature>
<evidence type="ECO:0000256" key="6">
    <source>
        <dbReference type="ARBA" id="ARBA00023054"/>
    </source>
</evidence>
<reference evidence="15" key="4">
    <citation type="journal article" date="2008" name="Nucleic Acids Res.">
        <title>The rice annotation project database (RAP-DB): 2008 update.</title>
        <authorList>
            <consortium name="The rice annotation project (RAP)"/>
        </authorList>
    </citation>
    <scope>GENOME REANNOTATION</scope>
    <source>
        <strain evidence="15">cv. Nipponbare</strain>
    </source>
</reference>
<dbReference type="SMART" id="SM00369">
    <property type="entry name" value="LRR_TYP"/>
    <property type="match status" value="2"/>
</dbReference>
<feature type="compositionally biased region" description="Low complexity" evidence="7">
    <location>
        <begin position="107"/>
        <end position="117"/>
    </location>
</feature>
<evidence type="ECO:0000256" key="8">
    <source>
        <dbReference type="SAM" id="Phobius"/>
    </source>
</evidence>
<evidence type="ECO:0000256" key="2">
    <source>
        <dbReference type="ARBA" id="ARBA00022614"/>
    </source>
</evidence>
<keyword evidence="6" id="KW-0175">Coiled coil</keyword>
<evidence type="ECO:0000259" key="11">
    <source>
        <dbReference type="Pfam" id="PF23559"/>
    </source>
</evidence>
<keyword evidence="8" id="KW-0812">Transmembrane</keyword>
<keyword evidence="2" id="KW-0433">Leucine-rich repeat</keyword>
<dbReference type="InterPro" id="IPR044974">
    <property type="entry name" value="Disease_R_plants"/>
</dbReference>
<dbReference type="EMBL" id="AP005926">
    <property type="protein sequence ID" value="BAD36583.1"/>
    <property type="molecule type" value="Genomic_DNA"/>
</dbReference>
<feature type="region of interest" description="Disordered" evidence="7">
    <location>
        <begin position="99"/>
        <end position="125"/>
    </location>
</feature>
<organism evidence="14 15">
    <name type="scientific">Oryza sativa subsp. japonica</name>
    <name type="common">Rice</name>
    <dbReference type="NCBI Taxonomy" id="39947"/>
    <lineage>
        <taxon>Eukaryota</taxon>
        <taxon>Viridiplantae</taxon>
        <taxon>Streptophyta</taxon>
        <taxon>Embryophyta</taxon>
        <taxon>Tracheophyta</taxon>
        <taxon>Spermatophyta</taxon>
        <taxon>Magnoliopsida</taxon>
        <taxon>Liliopsida</taxon>
        <taxon>Poales</taxon>
        <taxon>Poaceae</taxon>
        <taxon>BOP clade</taxon>
        <taxon>Oryzoideae</taxon>
        <taxon>Oryzeae</taxon>
        <taxon>Oryzinae</taxon>
        <taxon>Oryza</taxon>
        <taxon>Oryza sativa</taxon>
    </lineage>
</organism>
<gene>
    <name evidence="14" type="ORF">OSJNBa0054E15.19</name>
    <name evidence="13" type="ORF">OSJNBb0079G12.2</name>
</gene>
<reference evidence="13" key="1">
    <citation type="submission" date="2002-09" db="EMBL/GenBank/DDBJ databases">
        <title>Oryza sativa nipponbare(GA3) genomic DNA, chromosome 9, BAC clone:OSJNBb0079G12.</title>
        <authorList>
            <person name="Sasaki T."/>
            <person name="Matsumoto T."/>
            <person name="Katayose Y."/>
        </authorList>
    </citation>
    <scope>NUCLEOTIDE SEQUENCE</scope>
</reference>
<feature type="domain" description="Disease resistance R13L4/SHOC-2-like LRR" evidence="12">
    <location>
        <begin position="611"/>
        <end position="918"/>
    </location>
</feature>
<dbReference type="PRINTS" id="PR00364">
    <property type="entry name" value="DISEASERSIST"/>
</dbReference>
<evidence type="ECO:0000313" key="15">
    <source>
        <dbReference type="Proteomes" id="UP000000763"/>
    </source>
</evidence>
<dbReference type="Pfam" id="PF23559">
    <property type="entry name" value="WHD_DRP"/>
    <property type="match status" value="1"/>
</dbReference>
<evidence type="ECO:0000313" key="13">
    <source>
        <dbReference type="EMBL" id="BAD33990.1"/>
    </source>
</evidence>
<dbReference type="SUPFAM" id="SSF52058">
    <property type="entry name" value="L domain-like"/>
    <property type="match status" value="1"/>
</dbReference>
<feature type="domain" description="Disease resistance N-terminal" evidence="10">
    <location>
        <begin position="12"/>
        <end position="92"/>
    </location>
</feature>
<dbReference type="GO" id="GO:0006952">
    <property type="term" value="P:defense response"/>
    <property type="evidence" value="ECO:0007669"/>
    <property type="project" value="UniProtKB-KW"/>
</dbReference>
<accession>Q69KF7</accession>
<dbReference type="InterPro" id="IPR001611">
    <property type="entry name" value="Leu-rich_rpt"/>
</dbReference>
<dbReference type="InterPro" id="IPR055414">
    <property type="entry name" value="LRR_R13L4/SHOC2-like"/>
</dbReference>
<dbReference type="GO" id="GO:0051707">
    <property type="term" value="P:response to other organism"/>
    <property type="evidence" value="ECO:0007669"/>
    <property type="project" value="UniProtKB-ARBA"/>
</dbReference>
<dbReference type="GO" id="GO:0043531">
    <property type="term" value="F:ADP binding"/>
    <property type="evidence" value="ECO:0007669"/>
    <property type="project" value="InterPro"/>
</dbReference>
<evidence type="ECO:0000256" key="5">
    <source>
        <dbReference type="ARBA" id="ARBA00022821"/>
    </source>
</evidence>
<evidence type="ECO:0000313" key="14">
    <source>
        <dbReference type="EMBL" id="BAD36583.1"/>
    </source>
</evidence>
<feature type="transmembrane region" description="Helical" evidence="8">
    <location>
        <begin position="1125"/>
        <end position="1146"/>
    </location>
</feature>